<dbReference type="GO" id="GO:0050821">
    <property type="term" value="P:protein stabilization"/>
    <property type="evidence" value="ECO:0007669"/>
    <property type="project" value="InterPro"/>
</dbReference>
<dbReference type="GO" id="GO:0015979">
    <property type="term" value="P:photosynthesis"/>
    <property type="evidence" value="ECO:0007669"/>
    <property type="project" value="UniProtKB-KW"/>
</dbReference>
<evidence type="ECO:0000256" key="1">
    <source>
        <dbReference type="ARBA" id="ARBA00004167"/>
    </source>
</evidence>
<organism evidence="8">
    <name type="scientific">Selaginella indica</name>
    <dbReference type="NCBI Taxonomy" id="189559"/>
    <lineage>
        <taxon>Eukaryota</taxon>
        <taxon>Viridiplantae</taxon>
        <taxon>Streptophyta</taxon>
        <taxon>Embryophyta</taxon>
        <taxon>Tracheophyta</taxon>
        <taxon>Lycopodiopsida</taxon>
        <taxon>Selaginellales</taxon>
        <taxon>Selaginellaceae</taxon>
        <taxon>Selaginella</taxon>
    </lineage>
</organism>
<evidence type="ECO:0000256" key="2">
    <source>
        <dbReference type="ARBA" id="ARBA00022531"/>
    </source>
</evidence>
<evidence type="ECO:0000256" key="7">
    <source>
        <dbReference type="SAM" id="Phobius"/>
    </source>
</evidence>
<dbReference type="EMBL" id="MK156801">
    <property type="protein sequence ID" value="QAR48720.1"/>
    <property type="molecule type" value="Genomic_DNA"/>
</dbReference>
<dbReference type="InterPro" id="IPR001056">
    <property type="entry name" value="PSII_PsbH"/>
</dbReference>
<proteinExistence type="predicted"/>
<keyword evidence="8" id="KW-0150">Chloroplast</keyword>
<dbReference type="GeneID" id="39332150"/>
<dbReference type="InterPro" id="IPR036863">
    <property type="entry name" value="PSII_PsbH_sf"/>
</dbReference>
<reference evidence="8" key="1">
    <citation type="journal article" date="2019" name="J. ISSAAS">
        <title>Direct Repeats Co-occur with Few Short Dispersed Repeats in Plastid Genome of A Spikemoss, Selaginella vardei (Selaginellaceae, Lycophyta).</title>
        <authorList>
            <person name="Zhang H.-R."/>
            <person name="Zhang X.-C."/>
            <person name="Xiang Q.-P."/>
        </authorList>
    </citation>
    <scope>NUCLEOTIDE SEQUENCE</scope>
</reference>
<geneLocation type="chloroplast" evidence="8"/>
<evidence type="ECO:0000256" key="3">
    <source>
        <dbReference type="ARBA" id="ARBA00022692"/>
    </source>
</evidence>
<evidence type="ECO:0000313" key="8">
    <source>
        <dbReference type="EMBL" id="QAR48720.1"/>
    </source>
</evidence>
<dbReference type="GO" id="GO:0042301">
    <property type="term" value="F:phosphate ion binding"/>
    <property type="evidence" value="ECO:0007669"/>
    <property type="project" value="InterPro"/>
</dbReference>
<keyword evidence="3 7" id="KW-0812">Transmembrane</keyword>
<dbReference type="Gene3D" id="1.20.5.880">
    <property type="entry name" value="Photosystem II reaction center protein H"/>
    <property type="match status" value="1"/>
</dbReference>
<keyword evidence="8" id="KW-0934">Plastid</keyword>
<dbReference type="NCBIfam" id="NF002728">
    <property type="entry name" value="PRK02624.1"/>
    <property type="match status" value="1"/>
</dbReference>
<dbReference type="Pfam" id="PF00737">
    <property type="entry name" value="PsbH"/>
    <property type="match status" value="1"/>
</dbReference>
<dbReference type="SUPFAM" id="SSF161025">
    <property type="entry name" value="Photosystem II 10 kDa phosphoprotein PsbH"/>
    <property type="match status" value="1"/>
</dbReference>
<evidence type="ECO:0000256" key="5">
    <source>
        <dbReference type="ARBA" id="ARBA00023136"/>
    </source>
</evidence>
<protein>
    <submittedName>
        <fullName evidence="8">Photosystem II phosphoprotein</fullName>
    </submittedName>
</protein>
<dbReference type="RefSeq" id="YP_009561292.1">
    <property type="nucleotide sequence ID" value="NC_041098.1"/>
</dbReference>
<keyword evidence="4 7" id="KW-1133">Transmembrane helix</keyword>
<feature type="transmembrane region" description="Helical" evidence="7">
    <location>
        <begin position="37"/>
        <end position="58"/>
    </location>
</feature>
<evidence type="ECO:0000256" key="4">
    <source>
        <dbReference type="ARBA" id="ARBA00022989"/>
    </source>
</evidence>
<accession>A0A410KKG6</accession>
<dbReference type="GO" id="GO:0009523">
    <property type="term" value="C:photosystem II"/>
    <property type="evidence" value="ECO:0007669"/>
    <property type="project" value="UniProtKB-KW"/>
</dbReference>
<keyword evidence="2" id="KW-0602">Photosynthesis</keyword>
<keyword evidence="6" id="KW-0604">Photosystem II</keyword>
<evidence type="ECO:0000256" key="6">
    <source>
        <dbReference type="ARBA" id="ARBA00023276"/>
    </source>
</evidence>
<gene>
    <name evidence="8" type="primary">psbH</name>
</gene>
<dbReference type="AlphaFoldDB" id="A0A410KKG6"/>
<dbReference type="PANTHER" id="PTHR34469:SF4">
    <property type="entry name" value="PHOTOSYSTEM II REACTION CENTER PROTEIN H"/>
    <property type="match status" value="1"/>
</dbReference>
<name>A0A410KKG6_9TRAC</name>
<keyword evidence="5 7" id="KW-0472">Membrane</keyword>
<sequence>MATRTNGGTNPGIEPRRTIVGNLLKPPNPEYGRVAPGWGAAPVMLVAMALLAVSPAIISEIYNSSVLVDGALVSW</sequence>
<comment type="subcellular location">
    <subcellularLocation>
        <location evidence="1">Membrane</location>
        <topology evidence="1">Single-pass membrane protein</topology>
    </subcellularLocation>
</comment>
<dbReference type="PANTHER" id="PTHR34469">
    <property type="entry name" value="PHOTOSYSTEM II REACTION CENTER PROTEIN H"/>
    <property type="match status" value="1"/>
</dbReference>